<dbReference type="InterPro" id="IPR005644">
    <property type="entry name" value="NolW-like"/>
</dbReference>
<evidence type="ECO:0000313" key="10">
    <source>
        <dbReference type="EMBL" id="MBM7556898.1"/>
    </source>
</evidence>
<dbReference type="SUPFAM" id="SSF54106">
    <property type="entry name" value="LysM domain"/>
    <property type="match status" value="2"/>
</dbReference>
<keyword evidence="4" id="KW-0472">Membrane</keyword>
<comment type="subcellular location">
    <subcellularLocation>
        <location evidence="7">Cell outer membrane</location>
    </subcellularLocation>
    <subcellularLocation>
        <location evidence="1">Membrane</location>
    </subcellularLocation>
</comment>
<dbReference type="InterPro" id="IPR018392">
    <property type="entry name" value="LysM"/>
</dbReference>
<dbReference type="SMART" id="SM00257">
    <property type="entry name" value="LysM"/>
    <property type="match status" value="2"/>
</dbReference>
<dbReference type="PANTHER" id="PTHR30332">
    <property type="entry name" value="PROBABLE GENERAL SECRETION PATHWAY PROTEIN D"/>
    <property type="match status" value="1"/>
</dbReference>
<evidence type="ECO:0000256" key="5">
    <source>
        <dbReference type="ARBA" id="ARBA00023237"/>
    </source>
</evidence>
<evidence type="ECO:0000256" key="6">
    <source>
        <dbReference type="RuleBase" id="RU004003"/>
    </source>
</evidence>
<dbReference type="PRINTS" id="PR00811">
    <property type="entry name" value="BCTERIALGSPD"/>
</dbReference>
<sequence>MKTIKQQQKFSILVIICGLLLGIFVTGVVSAAEKDFSHQQIKNEIKFNGVALKEALRSLAEMAELNVITDDSTVKGEVTAQLKNVSVVKAFKLLVKSRGLDYKIIEDTIIIGTTEKLEEGFGEQVTKVYKLNNADPEKVKNNLSLLVEQDKIQINQRSNQLMIQTYKSKLPELEAAIEQLDHPRKQVVIQVRLEEISKGDLEELGIDWSFSNLKIDADQESEGTGTTGGTDNEDGEESTSSTLEVGNVSLDYESVLNLLAQNNQSSTLANPRLTTVDGETATINIGESIPIVKESDENTEVEFKDVGINLEITPRITKEDEVYIEVSPEVSVVKEYLEAGDTKYPVIGTRKAETSVRIKHGQTIALGGLIKEEDVEKMSKVPFLGDLPILGELFKSKMQDTQKQELIIFLTPRIIDEQRQTRIEAREKKDGIVFASYQVQKKDTIWQISQWFNVSFFEIISHNDETMIENLKPGAKLKIPVPVSHYYEVKTGDTLEKIARKYNLRVEVIKRINNIKSLENVESLILPTAVDVADRIKQ</sequence>
<dbReference type="InterPro" id="IPR011662">
    <property type="entry name" value="Secretin/TonB_short_N"/>
</dbReference>
<dbReference type="AlphaFoldDB" id="A0A939BPI6"/>
<dbReference type="InterPro" id="IPR004845">
    <property type="entry name" value="T2SS_GspD_CS"/>
</dbReference>
<dbReference type="InterPro" id="IPR050810">
    <property type="entry name" value="Bact_Secretion_Sys_Channel"/>
</dbReference>
<dbReference type="Pfam" id="PF00263">
    <property type="entry name" value="Secretin"/>
    <property type="match status" value="1"/>
</dbReference>
<dbReference type="InterPro" id="IPR001775">
    <property type="entry name" value="GspD/PilQ"/>
</dbReference>
<feature type="region of interest" description="Disordered" evidence="8">
    <location>
        <begin position="217"/>
        <end position="242"/>
    </location>
</feature>
<dbReference type="Gene3D" id="3.10.350.10">
    <property type="entry name" value="LysM domain"/>
    <property type="match status" value="2"/>
</dbReference>
<protein>
    <submittedName>
        <fullName evidence="10">Type IV pilus assembly protein PilQ</fullName>
    </submittedName>
</protein>
<keyword evidence="3" id="KW-0732">Signal</keyword>
<accession>A0A939BPI6</accession>
<dbReference type="GO" id="GO:0015627">
    <property type="term" value="C:type II protein secretion system complex"/>
    <property type="evidence" value="ECO:0007669"/>
    <property type="project" value="TreeGrafter"/>
</dbReference>
<dbReference type="InterPro" id="IPR036779">
    <property type="entry name" value="LysM_dom_sf"/>
</dbReference>
<evidence type="ECO:0000256" key="7">
    <source>
        <dbReference type="RuleBase" id="RU004004"/>
    </source>
</evidence>
<keyword evidence="11" id="KW-1185">Reference proteome</keyword>
<dbReference type="PROSITE" id="PS00875">
    <property type="entry name" value="T2SP_D"/>
    <property type="match status" value="1"/>
</dbReference>
<comment type="similarity">
    <text evidence="6">Belongs to the bacterial secretin family.</text>
</comment>
<dbReference type="PANTHER" id="PTHR30332:SF24">
    <property type="entry name" value="SECRETIN GSPD-RELATED"/>
    <property type="match status" value="1"/>
</dbReference>
<evidence type="ECO:0000256" key="1">
    <source>
        <dbReference type="ARBA" id="ARBA00004370"/>
    </source>
</evidence>
<dbReference type="InterPro" id="IPR004846">
    <property type="entry name" value="T2SS/T3SS_dom"/>
</dbReference>
<reference evidence="10" key="1">
    <citation type="submission" date="2021-01" db="EMBL/GenBank/DDBJ databases">
        <title>Genomic Encyclopedia of Type Strains, Phase IV (KMG-IV): sequencing the most valuable type-strain genomes for metagenomic binning, comparative biology and taxonomic classification.</title>
        <authorList>
            <person name="Goeker M."/>
        </authorList>
    </citation>
    <scope>NUCLEOTIDE SEQUENCE</scope>
    <source>
        <strain evidence="10">DSM 23230</strain>
    </source>
</reference>
<keyword evidence="5" id="KW-0998">Cell outer membrane</keyword>
<dbReference type="CDD" id="cd00118">
    <property type="entry name" value="LysM"/>
    <property type="match status" value="2"/>
</dbReference>
<dbReference type="GO" id="GO:0009306">
    <property type="term" value="P:protein secretion"/>
    <property type="evidence" value="ECO:0007669"/>
    <property type="project" value="InterPro"/>
</dbReference>
<evidence type="ECO:0000256" key="4">
    <source>
        <dbReference type="ARBA" id="ARBA00023136"/>
    </source>
</evidence>
<organism evidence="10 11">
    <name type="scientific">Halanaerobacter jeridensis</name>
    <dbReference type="NCBI Taxonomy" id="706427"/>
    <lineage>
        <taxon>Bacteria</taxon>
        <taxon>Bacillati</taxon>
        <taxon>Bacillota</taxon>
        <taxon>Clostridia</taxon>
        <taxon>Halanaerobiales</taxon>
        <taxon>Halobacteroidaceae</taxon>
        <taxon>Halanaerobacter</taxon>
    </lineage>
</organism>
<keyword evidence="2 7" id="KW-0813">Transport</keyword>
<dbReference type="GO" id="GO:0009279">
    <property type="term" value="C:cell outer membrane"/>
    <property type="evidence" value="ECO:0007669"/>
    <property type="project" value="UniProtKB-SubCell"/>
</dbReference>
<dbReference type="SMART" id="SM00965">
    <property type="entry name" value="STN"/>
    <property type="match status" value="1"/>
</dbReference>
<evidence type="ECO:0000313" key="11">
    <source>
        <dbReference type="Proteomes" id="UP000774000"/>
    </source>
</evidence>
<dbReference type="Gene3D" id="3.30.1370.120">
    <property type="match status" value="1"/>
</dbReference>
<dbReference type="EMBL" id="JAFBDQ010000007">
    <property type="protein sequence ID" value="MBM7556898.1"/>
    <property type="molecule type" value="Genomic_DNA"/>
</dbReference>
<evidence type="ECO:0000259" key="9">
    <source>
        <dbReference type="PROSITE" id="PS51782"/>
    </source>
</evidence>
<feature type="domain" description="LysM" evidence="9">
    <location>
        <begin position="485"/>
        <end position="532"/>
    </location>
</feature>
<evidence type="ECO:0000256" key="3">
    <source>
        <dbReference type="ARBA" id="ARBA00022729"/>
    </source>
</evidence>
<dbReference type="InterPro" id="IPR038591">
    <property type="entry name" value="NolW-like_sf"/>
</dbReference>
<evidence type="ECO:0000256" key="8">
    <source>
        <dbReference type="SAM" id="MobiDB-lite"/>
    </source>
</evidence>
<dbReference type="RefSeq" id="WP_204701665.1">
    <property type="nucleotide sequence ID" value="NZ_JAFBDQ010000007.1"/>
</dbReference>
<dbReference type="Gene3D" id="3.30.1370.130">
    <property type="match status" value="1"/>
</dbReference>
<dbReference type="Proteomes" id="UP000774000">
    <property type="component" value="Unassembled WGS sequence"/>
</dbReference>
<dbReference type="Pfam" id="PF03958">
    <property type="entry name" value="Secretin_N"/>
    <property type="match status" value="1"/>
</dbReference>
<proteinExistence type="inferred from homology"/>
<dbReference type="Pfam" id="PF01476">
    <property type="entry name" value="LysM"/>
    <property type="match status" value="2"/>
</dbReference>
<name>A0A939BPI6_9FIRM</name>
<comment type="caution">
    <text evidence="10">The sequence shown here is derived from an EMBL/GenBank/DDBJ whole genome shotgun (WGS) entry which is preliminary data.</text>
</comment>
<evidence type="ECO:0000256" key="2">
    <source>
        <dbReference type="ARBA" id="ARBA00022448"/>
    </source>
</evidence>
<dbReference type="PROSITE" id="PS51782">
    <property type="entry name" value="LYSM"/>
    <property type="match status" value="2"/>
</dbReference>
<gene>
    <name evidence="10" type="ORF">JOC47_001749</name>
</gene>
<feature type="domain" description="LysM" evidence="9">
    <location>
        <begin position="435"/>
        <end position="479"/>
    </location>
</feature>